<dbReference type="Proteomes" id="UP001595379">
    <property type="component" value="Unassembled WGS sequence"/>
</dbReference>
<evidence type="ECO:0000259" key="8">
    <source>
        <dbReference type="PROSITE" id="PS50893"/>
    </source>
</evidence>
<evidence type="ECO:0000313" key="11">
    <source>
        <dbReference type="Proteomes" id="UP001595379"/>
    </source>
</evidence>
<dbReference type="Pfam" id="PF00005">
    <property type="entry name" value="ABC_tran"/>
    <property type="match status" value="1"/>
</dbReference>
<organism evidence="10 11">
    <name type="scientific">Hyphobacterium vulgare</name>
    <dbReference type="NCBI Taxonomy" id="1736751"/>
    <lineage>
        <taxon>Bacteria</taxon>
        <taxon>Pseudomonadati</taxon>
        <taxon>Pseudomonadota</taxon>
        <taxon>Alphaproteobacteria</taxon>
        <taxon>Maricaulales</taxon>
        <taxon>Maricaulaceae</taxon>
        <taxon>Hyphobacterium</taxon>
    </lineage>
</organism>
<dbReference type="InterPro" id="IPR027417">
    <property type="entry name" value="P-loop_NTPase"/>
</dbReference>
<dbReference type="PROSITE" id="PS50893">
    <property type="entry name" value="ABC_TRANSPORTER_2"/>
    <property type="match status" value="1"/>
</dbReference>
<comment type="subcellular location">
    <subcellularLocation>
        <location evidence="1">Cell membrane</location>
        <topology evidence="1">Multi-pass membrane protein</topology>
    </subcellularLocation>
</comment>
<dbReference type="InterPro" id="IPR036640">
    <property type="entry name" value="ABC1_TM_sf"/>
</dbReference>
<dbReference type="PANTHER" id="PTHR43394">
    <property type="entry name" value="ATP-DEPENDENT PERMEASE MDL1, MITOCHONDRIAL"/>
    <property type="match status" value="1"/>
</dbReference>
<reference evidence="11" key="1">
    <citation type="journal article" date="2019" name="Int. J. Syst. Evol. Microbiol.">
        <title>The Global Catalogue of Microorganisms (GCM) 10K type strain sequencing project: providing services to taxonomists for standard genome sequencing and annotation.</title>
        <authorList>
            <consortium name="The Broad Institute Genomics Platform"/>
            <consortium name="The Broad Institute Genome Sequencing Center for Infectious Disease"/>
            <person name="Wu L."/>
            <person name="Ma J."/>
        </authorList>
    </citation>
    <scope>NUCLEOTIDE SEQUENCE [LARGE SCALE GENOMIC DNA]</scope>
    <source>
        <strain evidence="11">KCTC 52487</strain>
    </source>
</reference>
<dbReference type="InterPro" id="IPR017871">
    <property type="entry name" value="ABC_transporter-like_CS"/>
</dbReference>
<keyword evidence="2 7" id="KW-0812">Transmembrane</keyword>
<dbReference type="InterPro" id="IPR011527">
    <property type="entry name" value="ABC1_TM_dom"/>
</dbReference>
<evidence type="ECO:0000256" key="6">
    <source>
        <dbReference type="ARBA" id="ARBA00023136"/>
    </source>
</evidence>
<feature type="domain" description="ABC transporter" evidence="8">
    <location>
        <begin position="346"/>
        <end position="580"/>
    </location>
</feature>
<name>A0ABV6ZYA8_9PROT</name>
<dbReference type="SMART" id="SM00382">
    <property type="entry name" value="AAA"/>
    <property type="match status" value="1"/>
</dbReference>
<feature type="transmembrane region" description="Helical" evidence="7">
    <location>
        <begin position="65"/>
        <end position="86"/>
    </location>
</feature>
<feature type="domain" description="ABC transmembrane type-1" evidence="9">
    <location>
        <begin position="31"/>
        <end position="312"/>
    </location>
</feature>
<dbReference type="PROSITE" id="PS50929">
    <property type="entry name" value="ABC_TM1F"/>
    <property type="match status" value="1"/>
</dbReference>
<gene>
    <name evidence="10" type="ORF">ACFOOR_10300</name>
</gene>
<dbReference type="PANTHER" id="PTHR43394:SF1">
    <property type="entry name" value="ATP-BINDING CASSETTE SUB-FAMILY B MEMBER 10, MITOCHONDRIAL"/>
    <property type="match status" value="1"/>
</dbReference>
<dbReference type="SUPFAM" id="SSF90123">
    <property type="entry name" value="ABC transporter transmembrane region"/>
    <property type="match status" value="1"/>
</dbReference>
<protein>
    <submittedName>
        <fullName evidence="10">ABC transporter ATP-binding protein</fullName>
    </submittedName>
</protein>
<dbReference type="EMBL" id="JBHRSV010000019">
    <property type="protein sequence ID" value="MFC2926495.1"/>
    <property type="molecule type" value="Genomic_DNA"/>
</dbReference>
<proteinExistence type="predicted"/>
<dbReference type="RefSeq" id="WP_343164285.1">
    <property type="nucleotide sequence ID" value="NZ_JBHRSV010000019.1"/>
</dbReference>
<accession>A0ABV6ZYA8</accession>
<dbReference type="Pfam" id="PF00664">
    <property type="entry name" value="ABC_membrane"/>
    <property type="match status" value="1"/>
</dbReference>
<keyword evidence="3" id="KW-0547">Nucleotide-binding</keyword>
<evidence type="ECO:0000313" key="10">
    <source>
        <dbReference type="EMBL" id="MFC2926495.1"/>
    </source>
</evidence>
<evidence type="ECO:0000256" key="7">
    <source>
        <dbReference type="SAM" id="Phobius"/>
    </source>
</evidence>
<feature type="transmembrane region" description="Helical" evidence="7">
    <location>
        <begin position="27"/>
        <end position="45"/>
    </location>
</feature>
<sequence length="585" mass="63280">MNAETPRARSTGELIARLWRDWLAHRWPLVALAVFLSALTAASVSSYPLVVSWAVQLLERNDARVIWIAPIAIVAMTAVRGLSLFAQTVQTNRLALKVMQDLQERMFVRLVRADFARLLAEPVGSLVSRFTNDITLLREALIRAANNLLRDTLTVVAMVAVMFWLDWMLAILVLVVYPIAAQPVIRIGQKLRKTSNEAQQQMGEVTSFLEESFSGARMVKTYQLEAYEEKRSYVAFLKRFRLALKLAASKARVDPILEVVGGIAFAGVLGVAGWRISQGQATIGDFVGFIAAIGVMAPAVRALGTLNAVVQEGLAVLDRVFTVIDTPDAVTEAVDAKLLKLTGGAVEFDNVSFSYGEDAPALNGISIKAEPGQTIAFVGPSGSGKTTILNLIPRLYDPTEGRVLIDGQDIRSATIASVRQAIALVSQDVTLFDDTVRANIAFGRLDASDEEIVAAAKAADAHEFITALPGGYDAPVGPRGGQLSGGQRQRIAIARAILNDAPILLLDEATSALDAEAEARVQEALSRLTEGRTSFVIAHRLATVRNADWIYVLDQGRIAEQGRHDDLVAKDGLYARLSKLQFAAG</sequence>
<dbReference type="InterPro" id="IPR003439">
    <property type="entry name" value="ABC_transporter-like_ATP-bd"/>
</dbReference>
<evidence type="ECO:0000259" key="9">
    <source>
        <dbReference type="PROSITE" id="PS50929"/>
    </source>
</evidence>
<evidence type="ECO:0000256" key="4">
    <source>
        <dbReference type="ARBA" id="ARBA00022840"/>
    </source>
</evidence>
<keyword evidence="5 7" id="KW-1133">Transmembrane helix</keyword>
<evidence type="ECO:0000256" key="2">
    <source>
        <dbReference type="ARBA" id="ARBA00022692"/>
    </source>
</evidence>
<evidence type="ECO:0000256" key="3">
    <source>
        <dbReference type="ARBA" id="ARBA00022741"/>
    </source>
</evidence>
<dbReference type="Gene3D" id="3.40.50.300">
    <property type="entry name" value="P-loop containing nucleotide triphosphate hydrolases"/>
    <property type="match status" value="1"/>
</dbReference>
<dbReference type="CDD" id="cd18552">
    <property type="entry name" value="ABC_6TM_MsbA_like"/>
    <property type="match status" value="1"/>
</dbReference>
<evidence type="ECO:0000256" key="1">
    <source>
        <dbReference type="ARBA" id="ARBA00004651"/>
    </source>
</evidence>
<keyword evidence="4 10" id="KW-0067">ATP-binding</keyword>
<dbReference type="SUPFAM" id="SSF52540">
    <property type="entry name" value="P-loop containing nucleoside triphosphate hydrolases"/>
    <property type="match status" value="1"/>
</dbReference>
<dbReference type="GO" id="GO:0005524">
    <property type="term" value="F:ATP binding"/>
    <property type="evidence" value="ECO:0007669"/>
    <property type="project" value="UniProtKB-KW"/>
</dbReference>
<comment type="caution">
    <text evidence="10">The sequence shown here is derived from an EMBL/GenBank/DDBJ whole genome shotgun (WGS) entry which is preliminary data.</text>
</comment>
<dbReference type="InterPro" id="IPR039421">
    <property type="entry name" value="Type_1_exporter"/>
</dbReference>
<dbReference type="Gene3D" id="1.20.1560.10">
    <property type="entry name" value="ABC transporter type 1, transmembrane domain"/>
    <property type="match status" value="1"/>
</dbReference>
<dbReference type="InterPro" id="IPR003593">
    <property type="entry name" value="AAA+_ATPase"/>
</dbReference>
<feature type="transmembrane region" description="Helical" evidence="7">
    <location>
        <begin position="153"/>
        <end position="180"/>
    </location>
</feature>
<keyword evidence="11" id="KW-1185">Reference proteome</keyword>
<keyword evidence="6 7" id="KW-0472">Membrane</keyword>
<dbReference type="PROSITE" id="PS00211">
    <property type="entry name" value="ABC_TRANSPORTER_1"/>
    <property type="match status" value="1"/>
</dbReference>
<evidence type="ECO:0000256" key="5">
    <source>
        <dbReference type="ARBA" id="ARBA00022989"/>
    </source>
</evidence>